<proteinExistence type="predicted"/>
<feature type="active site" description="Proton acceptor" evidence="1">
    <location>
        <position position="134"/>
    </location>
</feature>
<dbReference type="Pfam" id="PF17836">
    <property type="entry name" value="PglD_N"/>
    <property type="match status" value="1"/>
</dbReference>
<evidence type="ECO:0000313" key="6">
    <source>
        <dbReference type="Proteomes" id="UP000283576"/>
    </source>
</evidence>
<reference evidence="4 7" key="2">
    <citation type="submission" date="2019-07" db="EMBL/GenBank/DDBJ databases">
        <title>Whole genome shotgun sequence of Staphylococcus gallinarum NBRC 109767.</title>
        <authorList>
            <person name="Hosoyama A."/>
            <person name="Uohara A."/>
            <person name="Ohji S."/>
            <person name="Ichikawa N."/>
        </authorList>
    </citation>
    <scope>NUCLEOTIDE SEQUENCE [LARGE SCALE GENOMIC DNA]</scope>
    <source>
        <strain evidence="4 7">NBRC 109767</strain>
    </source>
</reference>
<dbReference type="SUPFAM" id="SSF51161">
    <property type="entry name" value="Trimeric LpxA-like enzymes"/>
    <property type="match status" value="1"/>
</dbReference>
<feature type="domain" description="PglD N-terminal" evidence="3">
    <location>
        <begin position="3"/>
        <end position="78"/>
    </location>
</feature>
<evidence type="ECO:0000313" key="7">
    <source>
        <dbReference type="Proteomes" id="UP000321057"/>
    </source>
</evidence>
<keyword evidence="5" id="KW-0808">Transferase</keyword>
<dbReference type="InterPro" id="IPR020019">
    <property type="entry name" value="AcTrfase_PglD-like"/>
</dbReference>
<dbReference type="PANTHER" id="PTHR43300:SF7">
    <property type="entry name" value="UDP-N-ACETYLBACILLOSAMINE N-ACETYLTRANSFERASE"/>
    <property type="match status" value="1"/>
</dbReference>
<dbReference type="InterPro" id="IPR050179">
    <property type="entry name" value="Trans_hexapeptide_repeat"/>
</dbReference>
<feature type="binding site" evidence="2">
    <location>
        <position position="143"/>
    </location>
    <ligand>
        <name>acetyl-CoA</name>
        <dbReference type="ChEBI" id="CHEBI:57288"/>
    </ligand>
</feature>
<evidence type="ECO:0000259" key="3">
    <source>
        <dbReference type="Pfam" id="PF17836"/>
    </source>
</evidence>
<dbReference type="GO" id="GO:0016740">
    <property type="term" value="F:transferase activity"/>
    <property type="evidence" value="ECO:0007669"/>
    <property type="project" value="UniProtKB-KW"/>
</dbReference>
<reference evidence="5 6" key="1">
    <citation type="journal article" date="2016" name="Front. Microbiol.">
        <title>Comprehensive Phylogenetic Analysis of Bovine Non-aureus Staphylococci Species Based on Whole-Genome Sequencing.</title>
        <authorList>
            <person name="Naushad S."/>
            <person name="Barkema H.W."/>
            <person name="Luby C."/>
            <person name="Condas L.A."/>
            <person name="Nobrega D.B."/>
            <person name="Carson D.A."/>
            <person name="De Buck J."/>
        </authorList>
    </citation>
    <scope>NUCLEOTIDE SEQUENCE [LARGE SCALE GENOMIC DNA]</scope>
    <source>
        <strain evidence="5 6">SNUC 1388</strain>
    </source>
</reference>
<dbReference type="Proteomes" id="UP000321057">
    <property type="component" value="Unassembled WGS sequence"/>
</dbReference>
<organism evidence="5 6">
    <name type="scientific">Staphylococcus gallinarum</name>
    <dbReference type="NCBI Taxonomy" id="1293"/>
    <lineage>
        <taxon>Bacteria</taxon>
        <taxon>Bacillati</taxon>
        <taxon>Bacillota</taxon>
        <taxon>Bacilli</taxon>
        <taxon>Bacillales</taxon>
        <taxon>Staphylococcaceae</taxon>
        <taxon>Staphylococcus</taxon>
    </lineage>
</organism>
<protein>
    <submittedName>
        <fullName evidence="4 5">Acetyltransferase</fullName>
    </submittedName>
</protein>
<dbReference type="Pfam" id="PF00132">
    <property type="entry name" value="Hexapep"/>
    <property type="match status" value="1"/>
</dbReference>
<dbReference type="EMBL" id="QXRZ01000011">
    <property type="protein sequence ID" value="RIL41426.1"/>
    <property type="molecule type" value="Genomic_DNA"/>
</dbReference>
<dbReference type="OrthoDB" id="9794407at2"/>
<feature type="binding site" evidence="2">
    <location>
        <position position="67"/>
    </location>
    <ligand>
        <name>substrate</name>
    </ligand>
</feature>
<dbReference type="Gene3D" id="3.40.50.20">
    <property type="match status" value="1"/>
</dbReference>
<dbReference type="CDD" id="cd03360">
    <property type="entry name" value="LbH_AT_putative"/>
    <property type="match status" value="1"/>
</dbReference>
<dbReference type="RefSeq" id="WP_042738254.1">
    <property type="nucleotide sequence ID" value="NZ_BKAX01000001.1"/>
</dbReference>
<feature type="site" description="Increases basicity of active site His" evidence="1">
    <location>
        <position position="135"/>
    </location>
</feature>
<dbReference type="NCBIfam" id="TIGR03570">
    <property type="entry name" value="NeuD_NnaD"/>
    <property type="match status" value="1"/>
</dbReference>
<feature type="binding site" evidence="2">
    <location>
        <position position="164"/>
    </location>
    <ligand>
        <name>acetyl-CoA</name>
        <dbReference type="ChEBI" id="CHEBI:57288"/>
    </ligand>
</feature>
<evidence type="ECO:0000313" key="5">
    <source>
        <dbReference type="EMBL" id="RIL41426.1"/>
    </source>
</evidence>
<name>A0A418HL05_STAGA</name>
<evidence type="ECO:0000256" key="1">
    <source>
        <dbReference type="PIRSR" id="PIRSR620019-1"/>
    </source>
</evidence>
<dbReference type="EMBL" id="BKAX01000001">
    <property type="protein sequence ID" value="GEQ04222.1"/>
    <property type="molecule type" value="Genomic_DNA"/>
</dbReference>
<dbReference type="PANTHER" id="PTHR43300">
    <property type="entry name" value="ACETYLTRANSFERASE"/>
    <property type="match status" value="1"/>
</dbReference>
<sequence length="205" mass="22146">MKKVVIIGNGGHAKVIKDVINAQGEFILAGYLDNNIDNYYEESGCFYDNLSHLERYRNDYYFIIAIGNNKVRAQIFEQSNIAIKQFAKVIHPTAIISPYSEIGYGTVVMPNAVVNADTVIGEHVIINTSAVVEHDNRIGDYVHISPGAMLAGGVSVGRQTHVAIGAKVIPQINIGQDCVIGAGATVINDIESYQTVVGTPAISKE</sequence>
<dbReference type="InterPro" id="IPR011004">
    <property type="entry name" value="Trimer_LpxA-like_sf"/>
</dbReference>
<dbReference type="GeneID" id="93846164"/>
<evidence type="ECO:0000256" key="2">
    <source>
        <dbReference type="PIRSR" id="PIRSR620019-2"/>
    </source>
</evidence>
<comment type="caution">
    <text evidence="5">The sequence shown here is derived from an EMBL/GenBank/DDBJ whole genome shotgun (WGS) entry which is preliminary data.</text>
</comment>
<accession>A0A418HL05</accession>
<evidence type="ECO:0000313" key="4">
    <source>
        <dbReference type="EMBL" id="GEQ04222.1"/>
    </source>
</evidence>
<gene>
    <name evidence="4" type="primary">epsM</name>
    <name evidence="5" type="ORF">BUZ01_12490</name>
    <name evidence="4" type="ORF">SGA02_00500</name>
</gene>
<dbReference type="Proteomes" id="UP000283576">
    <property type="component" value="Unassembled WGS sequence"/>
</dbReference>
<keyword evidence="7" id="KW-1185">Reference proteome</keyword>
<dbReference type="AlphaFoldDB" id="A0A418HL05"/>
<dbReference type="InterPro" id="IPR001451">
    <property type="entry name" value="Hexapep"/>
</dbReference>
<dbReference type="Gene3D" id="2.160.10.10">
    <property type="entry name" value="Hexapeptide repeat proteins"/>
    <property type="match status" value="1"/>
</dbReference>
<dbReference type="InterPro" id="IPR041561">
    <property type="entry name" value="PglD_N"/>
</dbReference>